<keyword evidence="7" id="KW-0411">Iron-sulfur</keyword>
<evidence type="ECO:0000256" key="1">
    <source>
        <dbReference type="ARBA" id="ARBA00001974"/>
    </source>
</evidence>
<keyword evidence="8" id="KW-0472">Membrane</keyword>
<evidence type="ECO:0000256" key="2">
    <source>
        <dbReference type="ARBA" id="ARBA00022630"/>
    </source>
</evidence>
<dbReference type="OrthoDB" id="502624at2"/>
<dbReference type="InterPro" id="IPR012675">
    <property type="entry name" value="Beta-grasp_dom_sf"/>
</dbReference>
<keyword evidence="8" id="KW-1133">Transmembrane helix</keyword>
<evidence type="ECO:0000256" key="8">
    <source>
        <dbReference type="SAM" id="Phobius"/>
    </source>
</evidence>
<gene>
    <name evidence="11" type="primary">ophA1</name>
    <name evidence="11" type="ORF">NRB56_10640</name>
</gene>
<dbReference type="InterPro" id="IPR050415">
    <property type="entry name" value="MRET"/>
</dbReference>
<evidence type="ECO:0000256" key="4">
    <source>
        <dbReference type="ARBA" id="ARBA00022723"/>
    </source>
</evidence>
<sequence length="315" mass="33326">MNTNETIDVVVRDRRPVARDIDEFTLTRPDGAALPPWEAGAHIDVLLDTGAERQYSLCSDPADLSAYRIAVLREPAGRGGSVRLHELIPGTVLSIRPPRNHFPLVRALGYVFVAGGVGITPMPALLAAAARTGRPWRLVLTAHSPEKAAYATELRARHGDAITVHHSGVAGRLDPATLLAGTPRGTAVYVCGPAGLIDAVERACAPLPAVDVFTERFVATTTDSAADTPFEVSLANSGLVLTVPPGRSILDIAEEHGVVTVSSCREGTCGTCETPVVSGEIEHRDAILSPQERAEGETMMICVSRGCGPRLVLEL</sequence>
<reference evidence="11 12" key="1">
    <citation type="submission" date="2019-10" db="EMBL/GenBank/DDBJ databases">
        <title>Nocardia macrotermitis sp. nov. and Nocardia aurantia sp. nov., isolated from the gut of fungus growing-termite Macrotermes natalensis.</title>
        <authorList>
            <person name="Benndorf R."/>
            <person name="Schwitalla J."/>
            <person name="Martin K."/>
            <person name="De Beer W."/>
            <person name="Kaster A.-K."/>
            <person name="Vollmers J."/>
            <person name="Poulsen M."/>
            <person name="Beemelmanns C."/>
        </authorList>
    </citation>
    <scope>NUCLEOTIDE SEQUENCE [LARGE SCALE GENOMIC DNA]</scope>
    <source>
        <strain evidence="11 12">RB56</strain>
    </source>
</reference>
<dbReference type="GO" id="GO:0051213">
    <property type="term" value="F:dioxygenase activity"/>
    <property type="evidence" value="ECO:0007669"/>
    <property type="project" value="UniProtKB-KW"/>
</dbReference>
<dbReference type="PRINTS" id="PR00409">
    <property type="entry name" value="PHDIOXRDTASE"/>
</dbReference>
<dbReference type="PANTHER" id="PTHR47354">
    <property type="entry name" value="NADH OXIDOREDUCTASE HCR"/>
    <property type="match status" value="1"/>
</dbReference>
<dbReference type="Pfam" id="PF00111">
    <property type="entry name" value="Fer2"/>
    <property type="match status" value="1"/>
</dbReference>
<dbReference type="GO" id="GO:0051537">
    <property type="term" value="F:2 iron, 2 sulfur cluster binding"/>
    <property type="evidence" value="ECO:0007669"/>
    <property type="project" value="UniProtKB-KW"/>
</dbReference>
<feature type="domain" description="FAD-binding FR-type" evidence="10">
    <location>
        <begin position="4"/>
        <end position="105"/>
    </location>
</feature>
<dbReference type="InterPro" id="IPR017927">
    <property type="entry name" value="FAD-bd_FR_type"/>
</dbReference>
<dbReference type="PANTHER" id="PTHR47354:SF1">
    <property type="entry name" value="CARNITINE MONOOXYGENASE REDUCTASE SUBUNIT"/>
    <property type="match status" value="1"/>
</dbReference>
<keyword evidence="11" id="KW-0223">Dioxygenase</keyword>
<keyword evidence="3" id="KW-0001">2Fe-2S</keyword>
<dbReference type="SUPFAM" id="SSF52343">
    <property type="entry name" value="Ferredoxin reductase-like, C-terminal NADP-linked domain"/>
    <property type="match status" value="1"/>
</dbReference>
<dbReference type="Gene3D" id="3.10.20.30">
    <property type="match status" value="1"/>
</dbReference>
<evidence type="ECO:0000256" key="7">
    <source>
        <dbReference type="ARBA" id="ARBA00023014"/>
    </source>
</evidence>
<keyword evidence="2" id="KW-0285">Flavoprotein</keyword>
<keyword evidence="6" id="KW-0408">Iron</keyword>
<dbReference type="EMBL" id="WEGI01000002">
    <property type="protein sequence ID" value="MQY25507.1"/>
    <property type="molecule type" value="Genomic_DNA"/>
</dbReference>
<dbReference type="Gene3D" id="3.40.50.80">
    <property type="entry name" value="Nucleotide-binding domain of ferredoxin-NADP reductase (FNR) module"/>
    <property type="match status" value="1"/>
</dbReference>
<organism evidence="11 12">
    <name type="scientific">Nocardia aurantia</name>
    <dbReference type="NCBI Taxonomy" id="2585199"/>
    <lineage>
        <taxon>Bacteria</taxon>
        <taxon>Bacillati</taxon>
        <taxon>Actinomycetota</taxon>
        <taxon>Actinomycetes</taxon>
        <taxon>Mycobacteriales</taxon>
        <taxon>Nocardiaceae</taxon>
        <taxon>Nocardia</taxon>
    </lineage>
</organism>
<dbReference type="SUPFAM" id="SSF54292">
    <property type="entry name" value="2Fe-2S ferredoxin-like"/>
    <property type="match status" value="1"/>
</dbReference>
<evidence type="ECO:0000259" key="10">
    <source>
        <dbReference type="PROSITE" id="PS51384"/>
    </source>
</evidence>
<evidence type="ECO:0000313" key="12">
    <source>
        <dbReference type="Proteomes" id="UP000431401"/>
    </source>
</evidence>
<proteinExistence type="predicted"/>
<evidence type="ECO:0000256" key="3">
    <source>
        <dbReference type="ARBA" id="ARBA00022714"/>
    </source>
</evidence>
<dbReference type="InterPro" id="IPR006058">
    <property type="entry name" value="2Fe2S_fd_BS"/>
</dbReference>
<dbReference type="Proteomes" id="UP000431401">
    <property type="component" value="Unassembled WGS sequence"/>
</dbReference>
<dbReference type="RefSeq" id="WP_153339335.1">
    <property type="nucleotide sequence ID" value="NZ_WEGI01000002.1"/>
</dbReference>
<dbReference type="AlphaFoldDB" id="A0A7K0DIJ1"/>
<feature type="transmembrane region" description="Helical" evidence="8">
    <location>
        <begin position="107"/>
        <end position="130"/>
    </location>
</feature>
<comment type="caution">
    <text evidence="11">The sequence shown here is derived from an EMBL/GenBank/DDBJ whole genome shotgun (WGS) entry which is preliminary data.</text>
</comment>
<dbReference type="CDD" id="cd06185">
    <property type="entry name" value="PDR_like"/>
    <property type="match status" value="1"/>
</dbReference>
<dbReference type="PROSITE" id="PS51085">
    <property type="entry name" value="2FE2S_FER_2"/>
    <property type="match status" value="1"/>
</dbReference>
<evidence type="ECO:0000313" key="11">
    <source>
        <dbReference type="EMBL" id="MQY25507.1"/>
    </source>
</evidence>
<protein>
    <submittedName>
        <fullName evidence="11">Phthalate dioxygenase reductase</fullName>
        <ecNumber evidence="11">1.-.-.-</ecNumber>
    </submittedName>
</protein>
<evidence type="ECO:0000259" key="9">
    <source>
        <dbReference type="PROSITE" id="PS51085"/>
    </source>
</evidence>
<evidence type="ECO:0000256" key="5">
    <source>
        <dbReference type="ARBA" id="ARBA00023002"/>
    </source>
</evidence>
<dbReference type="SUPFAM" id="SSF63380">
    <property type="entry name" value="Riboflavin synthase domain-like"/>
    <property type="match status" value="1"/>
</dbReference>
<dbReference type="EC" id="1.-.-.-" evidence="11"/>
<comment type="cofactor">
    <cofactor evidence="1">
        <name>FAD</name>
        <dbReference type="ChEBI" id="CHEBI:57692"/>
    </cofactor>
</comment>
<dbReference type="PROSITE" id="PS51384">
    <property type="entry name" value="FAD_FR"/>
    <property type="match status" value="1"/>
</dbReference>
<keyword evidence="8" id="KW-0812">Transmembrane</keyword>
<dbReference type="PROSITE" id="PS00197">
    <property type="entry name" value="2FE2S_FER_1"/>
    <property type="match status" value="1"/>
</dbReference>
<dbReference type="InterPro" id="IPR001041">
    <property type="entry name" value="2Fe-2S_ferredoxin-type"/>
</dbReference>
<feature type="domain" description="2Fe-2S ferredoxin-type" evidence="9">
    <location>
        <begin position="230"/>
        <end position="315"/>
    </location>
</feature>
<keyword evidence="4" id="KW-0479">Metal-binding</keyword>
<name>A0A7K0DIJ1_9NOCA</name>
<dbReference type="InterPro" id="IPR017938">
    <property type="entry name" value="Riboflavin_synthase-like_b-brl"/>
</dbReference>
<evidence type="ECO:0000256" key="6">
    <source>
        <dbReference type="ARBA" id="ARBA00023004"/>
    </source>
</evidence>
<keyword evidence="5 11" id="KW-0560">Oxidoreductase</keyword>
<dbReference type="Gene3D" id="2.40.30.10">
    <property type="entry name" value="Translation factors"/>
    <property type="match status" value="1"/>
</dbReference>
<dbReference type="InterPro" id="IPR036010">
    <property type="entry name" value="2Fe-2S_ferredoxin-like_sf"/>
</dbReference>
<dbReference type="InterPro" id="IPR039261">
    <property type="entry name" value="FNR_nucleotide-bd"/>
</dbReference>
<accession>A0A7K0DIJ1</accession>
<dbReference type="GO" id="GO:0046872">
    <property type="term" value="F:metal ion binding"/>
    <property type="evidence" value="ECO:0007669"/>
    <property type="project" value="UniProtKB-KW"/>
</dbReference>
<keyword evidence="12" id="KW-1185">Reference proteome</keyword>
<dbReference type="CDD" id="cd00207">
    <property type="entry name" value="fer2"/>
    <property type="match status" value="1"/>
</dbReference>